<feature type="transmembrane region" description="Helical" evidence="1">
    <location>
        <begin position="479"/>
        <end position="499"/>
    </location>
</feature>
<protein>
    <recommendedName>
        <fullName evidence="2">Peptidase M1 membrane alanine aminopeptidase domain-containing protein</fullName>
    </recommendedName>
</protein>
<keyword evidence="4" id="KW-1185">Reference proteome</keyword>
<evidence type="ECO:0000259" key="2">
    <source>
        <dbReference type="Pfam" id="PF01433"/>
    </source>
</evidence>
<dbReference type="RefSeq" id="WP_041494947.1">
    <property type="nucleotide sequence ID" value="NZ_AP014548.1"/>
</dbReference>
<evidence type="ECO:0000313" key="4">
    <source>
        <dbReference type="Proteomes" id="UP000031760"/>
    </source>
</evidence>
<name>W8VP29_9FLAO</name>
<evidence type="ECO:0000256" key="1">
    <source>
        <dbReference type="SAM" id="Phobius"/>
    </source>
</evidence>
<dbReference type="SUPFAM" id="SSF55486">
    <property type="entry name" value="Metalloproteases ('zincins'), catalytic domain"/>
    <property type="match status" value="1"/>
</dbReference>
<keyword evidence="1" id="KW-0812">Transmembrane</keyword>
<dbReference type="AlphaFoldDB" id="W8VP29"/>
<feature type="transmembrane region" description="Helical" evidence="1">
    <location>
        <begin position="154"/>
        <end position="176"/>
    </location>
</feature>
<dbReference type="EMBL" id="AP014548">
    <property type="protein sequence ID" value="BAO54210.1"/>
    <property type="molecule type" value="Genomic_DNA"/>
</dbReference>
<feature type="transmembrane region" description="Helical" evidence="1">
    <location>
        <begin position="60"/>
        <end position="83"/>
    </location>
</feature>
<dbReference type="GO" id="GO:0008237">
    <property type="term" value="F:metallopeptidase activity"/>
    <property type="evidence" value="ECO:0007669"/>
    <property type="project" value="InterPro"/>
</dbReference>
<dbReference type="Proteomes" id="UP000031760">
    <property type="component" value="Chromosome"/>
</dbReference>
<dbReference type="GO" id="GO:0008270">
    <property type="term" value="F:zinc ion binding"/>
    <property type="evidence" value="ECO:0007669"/>
    <property type="project" value="InterPro"/>
</dbReference>
<feature type="transmembrane region" description="Helical" evidence="1">
    <location>
        <begin position="183"/>
        <end position="200"/>
    </location>
</feature>
<feature type="transmembrane region" description="Helical" evidence="1">
    <location>
        <begin position="573"/>
        <end position="595"/>
    </location>
</feature>
<feature type="transmembrane region" description="Helical" evidence="1">
    <location>
        <begin position="328"/>
        <end position="349"/>
    </location>
</feature>
<feature type="transmembrane region" description="Helical" evidence="1">
    <location>
        <begin position="407"/>
        <end position="434"/>
    </location>
</feature>
<feature type="transmembrane region" description="Helical" evidence="1">
    <location>
        <begin position="248"/>
        <end position="267"/>
    </location>
</feature>
<dbReference type="STRING" id="1454201.NMS_0201"/>
<dbReference type="Pfam" id="PF01433">
    <property type="entry name" value="Peptidase_M1"/>
    <property type="match status" value="1"/>
</dbReference>
<evidence type="ECO:0000313" key="3">
    <source>
        <dbReference type="EMBL" id="BAO54210.1"/>
    </source>
</evidence>
<feature type="transmembrane region" description="Helical" evidence="1">
    <location>
        <begin position="361"/>
        <end position="386"/>
    </location>
</feature>
<reference evidence="3 4" key="1">
    <citation type="journal article" date="2014" name="Proc. Natl. Acad. Sci. U.S.A.">
        <title>Functional characterization of flavobacteria rhodopsins reveals a unique class of light-driven chloride pump in bacteria.</title>
        <authorList>
            <person name="Yoshizawa S."/>
            <person name="Kumagai Y."/>
            <person name="Kim H."/>
            <person name="Ogura Y."/>
            <person name="Hayashi T."/>
            <person name="Iwasaki W."/>
            <person name="DeLong E.F."/>
            <person name="Kogure K."/>
        </authorList>
    </citation>
    <scope>NUCLEOTIDE SEQUENCE [LARGE SCALE GENOMIC DNA]</scope>
    <source>
        <strain evidence="3 4">S1-08</strain>
    </source>
</reference>
<dbReference type="Gene3D" id="1.10.390.10">
    <property type="entry name" value="Neutral Protease Domain 2"/>
    <property type="match status" value="1"/>
</dbReference>
<dbReference type="OrthoDB" id="100605at2"/>
<dbReference type="InterPro" id="IPR014782">
    <property type="entry name" value="Peptidase_M1_dom"/>
</dbReference>
<feature type="domain" description="Peptidase M1 membrane alanine aminopeptidase" evidence="2">
    <location>
        <begin position="873"/>
        <end position="1055"/>
    </location>
</feature>
<dbReference type="InterPro" id="IPR027268">
    <property type="entry name" value="Peptidase_M4/M1_CTD_sf"/>
</dbReference>
<feature type="transmembrane region" description="Helical" evidence="1">
    <location>
        <begin position="446"/>
        <end position="467"/>
    </location>
</feature>
<feature type="transmembrane region" description="Helical" evidence="1">
    <location>
        <begin position="531"/>
        <end position="552"/>
    </location>
</feature>
<keyword evidence="1" id="KW-0472">Membrane</keyword>
<feature type="transmembrane region" description="Helical" evidence="1">
    <location>
        <begin position="20"/>
        <end position="40"/>
    </location>
</feature>
<gene>
    <name evidence="3" type="ORF">NMS_0201</name>
</gene>
<feature type="transmembrane region" description="Helical" evidence="1">
    <location>
        <begin position="104"/>
        <end position="134"/>
    </location>
</feature>
<keyword evidence="1" id="KW-1133">Transmembrane helix</keyword>
<dbReference type="KEGG" id="nmf:NMS_0201"/>
<proteinExistence type="predicted"/>
<accession>W8VP29</accession>
<dbReference type="HOGENOM" id="CLU_007999_0_0_10"/>
<sequence length="1223" mass="139007">MFSTIYLHEIKTWFKKPLFYIYSGALFVLAMLLSAIAVGVFDSDNVTVTASIELNSAVGIYGMIGFFALLTYLLIPSIMGGTIQRDFDNNMHNVLYSYPLTKITYLLAKFSAGMTVTLCVIIASLLGLTIGFYLPGANEYLVGPFDIMNYLQPFLVYIIPNVFFYGIIVFSITAFVRNINIGFMVVLVMIIAQFTVGSGMDSMEDTYWVELLEPTGDAATYNQIRYWTPEEQSTQLIPIEGTLLYNRLIWLGISLIVFVLVLIRFNFSQNPASFKLFRTKPQRATKRNFGTIQSIVMPKVTTDFSWRGQLKTSWILAKSDLKYIITGWPFIIIVVVAFAFSLVTMLVSGEIYGTGILPKTWLMLSIVTGLFSLFIYLLIFLYGGLIMDRANTAHLKQMIDATPTQNWTVLISKFIALAMMTLTLLVIVMISGMIIQAYNGFFDFEIPLYLFDLYVINSWNFIPWILLTLLVHTLIKNKWLGLLVLLVFAIGVPLLMSAIGVDQGQFIFNQGGSSPSPSDMNGYGFSLPSFYAYRVYWIAFGIALFALAVLFYRRGMGSSTKERFAFAKARTTTTITATIAISLVVFLGLGSYFWYLNNVLDEQMSGKEREELQVNYEKELGKFANIPQPITVAINTYMDIFPETRDFKAGATYTMVNRSNEPIDTLHVNVPDRPTSINMDRMSEVVYDNEDYNYRMYQFEKPLMPGDTLQFSFTTENEPNSLLQNNSPVLDNGTFINNGIFPAIGYNEQGELRDTQVRLKYDLPPKDRLPAPDAPGARDRNYLGPNAHWIDFEATVSTSPDQIAIAPGYLIKEWEEDGRRYFHYKMDSKMLNFYAFLSGRYKVLRDEHEGVALEIYYHPEHDYNVDRMMNGLKKGLDYYNANYTPYQHRQARIIEFPRSGGGFAQAFPNTIPFSEAIGFIADVDDEANDNVNYPFSITAHELAHQWWAHQVIGANAKGATLLSESMSEYSSLKVLEKTYGKYQMRTFLKDALDGYLLGRTVESIGENPLMYNENQQYIHYQKGSLVLYAMSDYIGEKKFNDVAKRFAEKYQFQGAPYPVATEFVSDIRAVTPDSLQYLIRDMFETITLYDNKVKDASYTEKSDDLYEVDINALVSKYRSDAKGKSIYTNVANDSITFTPEGKKKAIKSLPLADYIEVGVFGADEEETGMPKVLYVQKLRIDQINNDFKISVNEKPVEVGIDPFNKLIDRNTSDNRRGISEKKE</sequence>
<organism evidence="3 4">
    <name type="scientific">Nonlabens marinus S1-08</name>
    <dbReference type="NCBI Taxonomy" id="1454201"/>
    <lineage>
        <taxon>Bacteria</taxon>
        <taxon>Pseudomonadati</taxon>
        <taxon>Bacteroidota</taxon>
        <taxon>Flavobacteriia</taxon>
        <taxon>Flavobacteriales</taxon>
        <taxon>Flavobacteriaceae</taxon>
        <taxon>Nonlabens</taxon>
    </lineage>
</organism>